<dbReference type="GO" id="GO:0048316">
    <property type="term" value="P:seed development"/>
    <property type="evidence" value="ECO:0007669"/>
    <property type="project" value="UniProtKB-ARBA"/>
</dbReference>
<dbReference type="CDD" id="cd20544">
    <property type="entry name" value="CYCLIN_AtCycD-like_rpt2"/>
    <property type="match status" value="1"/>
</dbReference>
<evidence type="ECO:0000313" key="9">
    <source>
        <dbReference type="Proteomes" id="UP000826271"/>
    </source>
</evidence>
<feature type="domain" description="Cyclin C-terminal" evidence="7">
    <location>
        <begin position="152"/>
        <end position="271"/>
    </location>
</feature>
<name>A0AAV6W0W6_9LAMI</name>
<evidence type="ECO:0000313" key="8">
    <source>
        <dbReference type="EMBL" id="KAG8364241.1"/>
    </source>
</evidence>
<dbReference type="InterPro" id="IPR039361">
    <property type="entry name" value="Cyclin"/>
</dbReference>
<dbReference type="FunFam" id="1.10.472.10:FF:000070">
    <property type="entry name" value="CYCLIN D32"/>
    <property type="match status" value="1"/>
</dbReference>
<feature type="domain" description="Cyclin-like" evidence="6">
    <location>
        <begin position="160"/>
        <end position="245"/>
    </location>
</feature>
<dbReference type="SUPFAM" id="SSF47954">
    <property type="entry name" value="Cyclin-like"/>
    <property type="match status" value="2"/>
</dbReference>
<feature type="domain" description="Cyclin-like" evidence="6">
    <location>
        <begin position="53"/>
        <end position="143"/>
    </location>
</feature>
<proteinExistence type="inferred from homology"/>
<evidence type="ECO:0000256" key="1">
    <source>
        <dbReference type="ARBA" id="ARBA00009065"/>
    </source>
</evidence>
<dbReference type="Proteomes" id="UP000826271">
    <property type="component" value="Unassembled WGS sequence"/>
</dbReference>
<evidence type="ECO:0000256" key="2">
    <source>
        <dbReference type="ARBA" id="ARBA00022618"/>
    </source>
</evidence>
<evidence type="ECO:0000256" key="5">
    <source>
        <dbReference type="RuleBase" id="RU000383"/>
    </source>
</evidence>
<dbReference type="InterPro" id="IPR036915">
    <property type="entry name" value="Cyclin-like_sf"/>
</dbReference>
<dbReference type="PANTHER" id="PTHR10177">
    <property type="entry name" value="CYCLINS"/>
    <property type="match status" value="1"/>
</dbReference>
<dbReference type="EMBL" id="WHWC01000019">
    <property type="protein sequence ID" value="KAG8364241.1"/>
    <property type="molecule type" value="Genomic_DNA"/>
</dbReference>
<comment type="similarity">
    <text evidence="1">Belongs to the cyclin family. Cyclin D subfamily.</text>
</comment>
<dbReference type="InterPro" id="IPR013763">
    <property type="entry name" value="Cyclin-like_dom"/>
</dbReference>
<dbReference type="AlphaFoldDB" id="A0AAV6W0W6"/>
<evidence type="ECO:0000256" key="3">
    <source>
        <dbReference type="ARBA" id="ARBA00023127"/>
    </source>
</evidence>
<keyword evidence="3 5" id="KW-0195">Cyclin</keyword>
<dbReference type="Pfam" id="PF00134">
    <property type="entry name" value="Cyclin_N"/>
    <property type="match status" value="1"/>
</dbReference>
<dbReference type="GO" id="GO:0010444">
    <property type="term" value="P:guard mother cell differentiation"/>
    <property type="evidence" value="ECO:0007669"/>
    <property type="project" value="UniProtKB-ARBA"/>
</dbReference>
<comment type="caution">
    <text evidence="8">The sequence shown here is derived from an EMBL/GenBank/DDBJ whole genome shotgun (WGS) entry which is preliminary data.</text>
</comment>
<evidence type="ECO:0000259" key="6">
    <source>
        <dbReference type="SMART" id="SM00385"/>
    </source>
</evidence>
<dbReference type="InterPro" id="IPR004367">
    <property type="entry name" value="Cyclin_C-dom"/>
</dbReference>
<dbReference type="SMART" id="SM00385">
    <property type="entry name" value="CYCLIN"/>
    <property type="match status" value="2"/>
</dbReference>
<evidence type="ECO:0008006" key="10">
    <source>
        <dbReference type="Google" id="ProtNLM"/>
    </source>
</evidence>
<dbReference type="CDD" id="cd20543">
    <property type="entry name" value="CYCLIN_AtCycD-like_rpt1"/>
    <property type="match status" value="1"/>
</dbReference>
<reference evidence="8" key="1">
    <citation type="submission" date="2019-10" db="EMBL/GenBank/DDBJ databases">
        <authorList>
            <person name="Zhang R."/>
            <person name="Pan Y."/>
            <person name="Wang J."/>
            <person name="Ma R."/>
            <person name="Yu S."/>
        </authorList>
    </citation>
    <scope>NUCLEOTIDE SEQUENCE</scope>
    <source>
        <strain evidence="8">LA-IB0</strain>
        <tissue evidence="8">Leaf</tissue>
    </source>
</reference>
<sequence>MAVDQNAQKSLFNDTLKHDFLCDDEELQSLFLKEKETSFTETRFIPARKETVEWILKVRTHYGFSALTAIFAVNYLDRFIYSFNFEKIKEPPWMMQLAAVTCLSLAAKVEEIHVPLLLDFQVEDTKYVFEAKTIQRMEVLVLSSLSWRMNPVTPISFFDYVIRRVGLKRDVHWELLKSCENLLLSIVSDSGFVRYLPSVLATATMLHVIHQVEGCNNAIDYENQLLGVLKVSKEELDDCYEFMSDILSNTELRIWQVPSSPSGVMDAFFSYDSSNDS</sequence>
<gene>
    <name evidence="8" type="ORF">BUALT_Bualt19G0107700</name>
</gene>
<dbReference type="Pfam" id="PF02984">
    <property type="entry name" value="Cyclin_C"/>
    <property type="match status" value="1"/>
</dbReference>
<dbReference type="FunFam" id="1.10.472.10:FF:000060">
    <property type="entry name" value="D6-type cyclin"/>
    <property type="match status" value="1"/>
</dbReference>
<accession>A0AAV6W0W6</accession>
<organism evidence="8 9">
    <name type="scientific">Buddleja alternifolia</name>
    <dbReference type="NCBI Taxonomy" id="168488"/>
    <lineage>
        <taxon>Eukaryota</taxon>
        <taxon>Viridiplantae</taxon>
        <taxon>Streptophyta</taxon>
        <taxon>Embryophyta</taxon>
        <taxon>Tracheophyta</taxon>
        <taxon>Spermatophyta</taxon>
        <taxon>Magnoliopsida</taxon>
        <taxon>eudicotyledons</taxon>
        <taxon>Gunneridae</taxon>
        <taxon>Pentapetalae</taxon>
        <taxon>asterids</taxon>
        <taxon>lamiids</taxon>
        <taxon>Lamiales</taxon>
        <taxon>Scrophulariaceae</taxon>
        <taxon>Buddlejeae</taxon>
        <taxon>Buddleja</taxon>
    </lineage>
</organism>
<dbReference type="InterPro" id="IPR006671">
    <property type="entry name" value="Cyclin_N"/>
</dbReference>
<keyword evidence="4" id="KW-0131">Cell cycle</keyword>
<evidence type="ECO:0000259" key="7">
    <source>
        <dbReference type="SMART" id="SM01332"/>
    </source>
</evidence>
<keyword evidence="2" id="KW-0132">Cell division</keyword>
<dbReference type="GO" id="GO:0051301">
    <property type="term" value="P:cell division"/>
    <property type="evidence" value="ECO:0007669"/>
    <property type="project" value="UniProtKB-KW"/>
</dbReference>
<dbReference type="SMART" id="SM01332">
    <property type="entry name" value="Cyclin_C"/>
    <property type="match status" value="1"/>
</dbReference>
<evidence type="ECO:0000256" key="4">
    <source>
        <dbReference type="ARBA" id="ARBA00023306"/>
    </source>
</evidence>
<protein>
    <recommendedName>
        <fullName evidence="10">Cyclin D3</fullName>
    </recommendedName>
</protein>
<keyword evidence="9" id="KW-1185">Reference proteome</keyword>
<dbReference type="Gene3D" id="1.10.472.10">
    <property type="entry name" value="Cyclin-like"/>
    <property type="match status" value="2"/>
</dbReference>